<accession>A0A1E8E263</accession>
<evidence type="ECO:0000313" key="5">
    <source>
        <dbReference type="EMBL" id="OFE43761.1"/>
    </source>
</evidence>
<dbReference type="EMBL" id="MKQS01000009">
    <property type="protein sequence ID" value="OFE43761.1"/>
    <property type="molecule type" value="Genomic_DNA"/>
</dbReference>
<keyword evidence="2" id="KW-0238">DNA-binding</keyword>
<dbReference type="PANTHER" id="PTHR33204:SF37">
    <property type="entry name" value="HTH-TYPE TRANSCRIPTIONAL REGULATOR YODB"/>
    <property type="match status" value="1"/>
</dbReference>
<dbReference type="AlphaFoldDB" id="A0A1E8E263"/>
<sequence>MQYATSHILGQVLAKDCPSRVRLEHLANKWSMLVLHCLSEGLHRFSELRQRIEGVSEKMLAQTLKTLEQDGLILRTVYPTVPPKVEYQLTFEGSQIAARVNQLIEYLEQHLPETSQQSSH</sequence>
<dbReference type="InterPro" id="IPR002577">
    <property type="entry name" value="HTH_HxlR"/>
</dbReference>
<evidence type="ECO:0000313" key="6">
    <source>
        <dbReference type="Proteomes" id="UP000186931"/>
    </source>
</evidence>
<dbReference type="InterPro" id="IPR036388">
    <property type="entry name" value="WH-like_DNA-bd_sf"/>
</dbReference>
<proteinExistence type="predicted"/>
<dbReference type="PANTHER" id="PTHR33204">
    <property type="entry name" value="TRANSCRIPTIONAL REGULATOR, MARR FAMILY"/>
    <property type="match status" value="1"/>
</dbReference>
<keyword evidence="3" id="KW-0804">Transcription</keyword>
<dbReference type="GO" id="GO:0003677">
    <property type="term" value="F:DNA binding"/>
    <property type="evidence" value="ECO:0007669"/>
    <property type="project" value="UniProtKB-KW"/>
</dbReference>
<reference evidence="5 6" key="1">
    <citation type="submission" date="2016-10" db="EMBL/GenBank/DDBJ databases">
        <title>Genome of airborne Acinetobacter sp. 5-2Ac02 in the hospital environment: Species near to Acinetobacter towneri.</title>
        <authorList>
            <person name="Barbosa B."/>
            <person name="Fernandez-Garcia L."/>
            <person name="Gato E."/>
            <person name="Leao R."/>
            <person name="Albano R."/>
            <person name="Fernandez B."/>
            <person name="Fernandez-Cuenca F."/>
            <person name="Marques E."/>
            <person name="Tomas M."/>
        </authorList>
    </citation>
    <scope>NUCLEOTIDE SEQUENCE [LARGE SCALE GENOMIC DNA]</scope>
    <source>
        <strain evidence="5 6">5-2Ac02</strain>
    </source>
</reference>
<dbReference type="InterPro" id="IPR036390">
    <property type="entry name" value="WH_DNA-bd_sf"/>
</dbReference>
<comment type="caution">
    <text evidence="5">The sequence shown here is derived from an EMBL/GenBank/DDBJ whole genome shotgun (WGS) entry which is preliminary data.</text>
</comment>
<dbReference type="RefSeq" id="WP_070154171.1">
    <property type="nucleotide sequence ID" value="NZ_JAHCZH010000010.1"/>
</dbReference>
<dbReference type="Proteomes" id="UP000186931">
    <property type="component" value="Unassembled WGS sequence"/>
</dbReference>
<protein>
    <submittedName>
        <fullName evidence="5">Transcriptional regulator</fullName>
    </submittedName>
</protein>
<evidence type="ECO:0000256" key="1">
    <source>
        <dbReference type="ARBA" id="ARBA00023015"/>
    </source>
</evidence>
<dbReference type="Gene3D" id="1.10.10.10">
    <property type="entry name" value="Winged helix-like DNA-binding domain superfamily/Winged helix DNA-binding domain"/>
    <property type="match status" value="1"/>
</dbReference>
<evidence type="ECO:0000259" key="4">
    <source>
        <dbReference type="PROSITE" id="PS51118"/>
    </source>
</evidence>
<dbReference type="SUPFAM" id="SSF46785">
    <property type="entry name" value="Winged helix' DNA-binding domain"/>
    <property type="match status" value="1"/>
</dbReference>
<feature type="domain" description="HTH hxlR-type" evidence="4">
    <location>
        <begin position="17"/>
        <end position="115"/>
    </location>
</feature>
<dbReference type="eggNOG" id="COG1733">
    <property type="taxonomic scope" value="Bacteria"/>
</dbReference>
<gene>
    <name evidence="5" type="ORF">BJN41_05235</name>
</gene>
<evidence type="ECO:0000256" key="2">
    <source>
        <dbReference type="ARBA" id="ARBA00023125"/>
    </source>
</evidence>
<keyword evidence="1" id="KW-0805">Transcription regulation</keyword>
<dbReference type="Pfam" id="PF01638">
    <property type="entry name" value="HxlR"/>
    <property type="match status" value="1"/>
</dbReference>
<organism evidence="5 6">
    <name type="scientific">Acinetobacter towneri</name>
    <dbReference type="NCBI Taxonomy" id="202956"/>
    <lineage>
        <taxon>Bacteria</taxon>
        <taxon>Pseudomonadati</taxon>
        <taxon>Pseudomonadota</taxon>
        <taxon>Gammaproteobacteria</taxon>
        <taxon>Moraxellales</taxon>
        <taxon>Moraxellaceae</taxon>
        <taxon>Acinetobacter</taxon>
    </lineage>
</organism>
<evidence type="ECO:0000256" key="3">
    <source>
        <dbReference type="ARBA" id="ARBA00023163"/>
    </source>
</evidence>
<name>A0A1E8E263_9GAMM</name>
<dbReference type="PROSITE" id="PS51118">
    <property type="entry name" value="HTH_HXLR"/>
    <property type="match status" value="1"/>
</dbReference>
<dbReference type="STRING" id="202956.BJN41_05235"/>